<keyword evidence="3" id="KW-1185">Reference proteome</keyword>
<comment type="caution">
    <text evidence="2">The sequence shown here is derived from an EMBL/GenBank/DDBJ whole genome shotgun (WGS) entry which is preliminary data.</text>
</comment>
<dbReference type="OrthoDB" id="6693232at2"/>
<evidence type="ECO:0000313" key="3">
    <source>
        <dbReference type="Proteomes" id="UP000023795"/>
    </source>
</evidence>
<dbReference type="PATRIC" id="fig|1230338.3.peg.476"/>
<dbReference type="eggNOG" id="ENOG5031REM">
    <property type="taxonomic scope" value="Bacteria"/>
</dbReference>
<feature type="transmembrane region" description="Helical" evidence="1">
    <location>
        <begin position="187"/>
        <end position="209"/>
    </location>
</feature>
<dbReference type="STRING" id="1230338.MOMA_02165"/>
<accession>L2F7Y6</accession>
<keyword evidence="1" id="KW-0812">Transmembrane</keyword>
<evidence type="ECO:0000256" key="1">
    <source>
        <dbReference type="SAM" id="Phobius"/>
    </source>
</evidence>
<evidence type="ECO:0000313" key="2">
    <source>
        <dbReference type="EMBL" id="ELA09174.1"/>
    </source>
</evidence>
<dbReference type="AlphaFoldDB" id="L2F7Y6"/>
<name>L2F7Y6_9GAMM</name>
<proteinExistence type="predicted"/>
<keyword evidence="1" id="KW-1133">Transmembrane helix</keyword>
<reference evidence="2 3" key="1">
    <citation type="journal article" date="2013" name="Genome Announc.">
        <title>Genome Sequence of Moraxella macacae 0408225, a Novel Bacterial Species Isolated from a Cynomolgus Macaque with Epistaxis.</title>
        <authorList>
            <person name="Ladner J.T."/>
            <person name="Whitehouse C.A."/>
            <person name="Koroleva G.I."/>
            <person name="Palacios G.F."/>
        </authorList>
    </citation>
    <scope>NUCLEOTIDE SEQUENCE [LARGE SCALE GENOMIC DNA]</scope>
    <source>
        <strain evidence="2 3">0408225</strain>
    </source>
</reference>
<dbReference type="EMBL" id="ANIN01000001">
    <property type="protein sequence ID" value="ELA09174.1"/>
    <property type="molecule type" value="Genomic_DNA"/>
</dbReference>
<organism evidence="2 3">
    <name type="scientific">Moraxella macacae 0408225</name>
    <dbReference type="NCBI Taxonomy" id="1230338"/>
    <lineage>
        <taxon>Bacteria</taxon>
        <taxon>Pseudomonadati</taxon>
        <taxon>Pseudomonadota</taxon>
        <taxon>Gammaproteobacteria</taxon>
        <taxon>Moraxellales</taxon>
        <taxon>Moraxellaceae</taxon>
        <taxon>Moraxella</taxon>
    </lineage>
</organism>
<gene>
    <name evidence="2" type="ORF">MOMA_02165</name>
</gene>
<keyword evidence="1" id="KW-0472">Membrane</keyword>
<dbReference type="RefSeq" id="WP_009766994.1">
    <property type="nucleotide sequence ID" value="NZ_ANIN01000001.1"/>
</dbReference>
<dbReference type="Proteomes" id="UP000023795">
    <property type="component" value="Unassembled WGS sequence"/>
</dbReference>
<protein>
    <submittedName>
        <fullName evidence="2">Uncharacterized protein</fullName>
    </submittedName>
</protein>
<sequence>MSPELIRFFTLRNFKSDNKSFLALAELDYADKYCTKFGFPIYPYTFNPETKEKDLQDFENEISNWLEKDRVEALNSIRNNRKMLNPYKDWTEVPFEYLNIHYTGFSGLDAKGFFYTPAVIYNVLERADERLNSAAVLWWFFRLNDEFLKYRSNDLLKFFNDFQLTLLIEFLNVFGNGNTGLTSAINLSLGILSLSVYPALAIALMFPLLI</sequence>